<evidence type="ECO:0000313" key="1">
    <source>
        <dbReference type="EMBL" id="ESO02292.1"/>
    </source>
</evidence>
<reference evidence="1 3" key="2">
    <citation type="journal article" date="2013" name="Nature">
        <title>Insights into bilaterian evolution from three spiralian genomes.</title>
        <authorList>
            <person name="Simakov O."/>
            <person name="Marletaz F."/>
            <person name="Cho S.J."/>
            <person name="Edsinger-Gonzales E."/>
            <person name="Havlak P."/>
            <person name="Hellsten U."/>
            <person name="Kuo D.H."/>
            <person name="Larsson T."/>
            <person name="Lv J."/>
            <person name="Arendt D."/>
            <person name="Savage R."/>
            <person name="Osoegawa K."/>
            <person name="de Jong P."/>
            <person name="Grimwood J."/>
            <person name="Chapman J.A."/>
            <person name="Shapiro H."/>
            <person name="Aerts A."/>
            <person name="Otillar R.P."/>
            <person name="Terry A.Y."/>
            <person name="Boore J.L."/>
            <person name="Grigoriev I.V."/>
            <person name="Lindberg D.R."/>
            <person name="Seaver E.C."/>
            <person name="Weisblat D.A."/>
            <person name="Putnam N.H."/>
            <person name="Rokhsar D.S."/>
        </authorList>
    </citation>
    <scope>NUCLEOTIDE SEQUENCE</scope>
</reference>
<dbReference type="InParanoid" id="T1ERL8"/>
<organism evidence="2 3">
    <name type="scientific">Helobdella robusta</name>
    <name type="common">Californian leech</name>
    <dbReference type="NCBI Taxonomy" id="6412"/>
    <lineage>
        <taxon>Eukaryota</taxon>
        <taxon>Metazoa</taxon>
        <taxon>Spiralia</taxon>
        <taxon>Lophotrochozoa</taxon>
        <taxon>Annelida</taxon>
        <taxon>Clitellata</taxon>
        <taxon>Hirudinea</taxon>
        <taxon>Rhynchobdellida</taxon>
        <taxon>Glossiphoniidae</taxon>
        <taxon>Helobdella</taxon>
    </lineage>
</organism>
<keyword evidence="3" id="KW-1185">Reference proteome</keyword>
<evidence type="ECO:0000313" key="3">
    <source>
        <dbReference type="Proteomes" id="UP000015101"/>
    </source>
</evidence>
<dbReference type="GeneID" id="20199218"/>
<protein>
    <submittedName>
        <fullName evidence="1 2">Uncharacterized protein</fullName>
    </submittedName>
</protein>
<name>T1ERL8_HELRO</name>
<proteinExistence type="predicted"/>
<dbReference type="AlphaFoldDB" id="T1ERL8"/>
<reference evidence="2" key="3">
    <citation type="submission" date="2015-06" db="UniProtKB">
        <authorList>
            <consortium name="EnsemblMetazoa"/>
        </authorList>
    </citation>
    <scope>IDENTIFICATION</scope>
</reference>
<dbReference type="EMBL" id="AMQM01000834">
    <property type="status" value="NOT_ANNOTATED_CDS"/>
    <property type="molecule type" value="Genomic_DNA"/>
</dbReference>
<sequence>MSRMNLLLTEYQADQPTAYQEGSTVRMALHGRTLVFMLVGLNCIATSLQQSYIGNGYFQGYELKDMNVKKKEEIAVNLIRHNFIVKTARTSITSLIYERFTA</sequence>
<dbReference type="HOGENOM" id="CLU_2280407_0_0_1"/>
<dbReference type="RefSeq" id="XP_009019700.1">
    <property type="nucleotide sequence ID" value="XM_009021452.1"/>
</dbReference>
<dbReference type="Proteomes" id="UP000015101">
    <property type="component" value="Unassembled WGS sequence"/>
</dbReference>
<dbReference type="EnsemblMetazoa" id="HelroT161544">
    <property type="protein sequence ID" value="HelroP161544"/>
    <property type="gene ID" value="HelroG161544"/>
</dbReference>
<evidence type="ECO:0000313" key="2">
    <source>
        <dbReference type="EnsemblMetazoa" id="HelroP161544"/>
    </source>
</evidence>
<dbReference type="KEGG" id="hro:HELRODRAFT_161544"/>
<reference evidence="3" key="1">
    <citation type="submission" date="2012-12" db="EMBL/GenBank/DDBJ databases">
        <authorList>
            <person name="Hellsten U."/>
            <person name="Grimwood J."/>
            <person name="Chapman J.A."/>
            <person name="Shapiro H."/>
            <person name="Aerts A."/>
            <person name="Otillar R.P."/>
            <person name="Terry A.Y."/>
            <person name="Boore J.L."/>
            <person name="Simakov O."/>
            <person name="Marletaz F."/>
            <person name="Cho S.-J."/>
            <person name="Edsinger-Gonzales E."/>
            <person name="Havlak P."/>
            <person name="Kuo D.-H."/>
            <person name="Larsson T."/>
            <person name="Lv J."/>
            <person name="Arendt D."/>
            <person name="Savage R."/>
            <person name="Osoegawa K."/>
            <person name="de Jong P."/>
            <person name="Lindberg D.R."/>
            <person name="Seaver E.C."/>
            <person name="Weisblat D.A."/>
            <person name="Putnam N.H."/>
            <person name="Grigoriev I.V."/>
            <person name="Rokhsar D.S."/>
        </authorList>
    </citation>
    <scope>NUCLEOTIDE SEQUENCE</scope>
</reference>
<dbReference type="CTD" id="20199218"/>
<accession>T1ERL8</accession>
<gene>
    <name evidence="2" type="primary">20199218</name>
    <name evidence="1" type="ORF">HELRODRAFT_161544</name>
</gene>
<dbReference type="EMBL" id="KB096742">
    <property type="protein sequence ID" value="ESO02292.1"/>
    <property type="molecule type" value="Genomic_DNA"/>
</dbReference>